<dbReference type="EMBL" id="CP157483">
    <property type="protein sequence ID" value="XBO42860.1"/>
    <property type="molecule type" value="Genomic_DNA"/>
</dbReference>
<proteinExistence type="predicted"/>
<dbReference type="RefSeq" id="WP_406830284.1">
    <property type="nucleotide sequence ID" value="NZ_CP157483.1"/>
</dbReference>
<gene>
    <name evidence="1" type="ORF">ABEG17_14980</name>
</gene>
<evidence type="ECO:0000313" key="1">
    <source>
        <dbReference type="EMBL" id="XBO42860.1"/>
    </source>
</evidence>
<reference evidence="1" key="1">
    <citation type="submission" date="2024-05" db="EMBL/GenBank/DDBJ databases">
        <authorList>
            <person name="Kim S."/>
            <person name="Heo J."/>
            <person name="Choi H."/>
            <person name="Choi Y."/>
            <person name="Kwon S.-W."/>
            <person name="Kim Y."/>
        </authorList>
    </citation>
    <scope>NUCLEOTIDE SEQUENCE</scope>
    <source>
        <strain evidence="1">KACC 23699</strain>
    </source>
</reference>
<dbReference type="AlphaFoldDB" id="A0AAU7JRR6"/>
<name>A0AAU7JRR6_9MICO</name>
<protein>
    <submittedName>
        <fullName evidence="1">Uncharacterized protein</fullName>
    </submittedName>
</protein>
<accession>A0AAU7JRR6</accession>
<sequence length="92" mass="10502">MGDVDRIDATHTWVIYEGEPYADPLVGRHGSLVEVCASFSDAELVELCGHWEWRAELATSDIDRWWCWTVVRFGQRLLAGRRAQEHSQGGSR</sequence>
<organism evidence="1">
    <name type="scientific">Pedococcus sp. KACC 23699</name>
    <dbReference type="NCBI Taxonomy" id="3149228"/>
    <lineage>
        <taxon>Bacteria</taxon>
        <taxon>Bacillati</taxon>
        <taxon>Actinomycetota</taxon>
        <taxon>Actinomycetes</taxon>
        <taxon>Micrococcales</taxon>
        <taxon>Intrasporangiaceae</taxon>
        <taxon>Pedococcus</taxon>
    </lineage>
</organism>